<dbReference type="SUPFAM" id="SSF53850">
    <property type="entry name" value="Periplasmic binding protein-like II"/>
    <property type="match status" value="1"/>
</dbReference>
<dbReference type="InterPro" id="IPR006059">
    <property type="entry name" value="SBP"/>
</dbReference>
<dbReference type="CDD" id="cd13585">
    <property type="entry name" value="PBP2_TMBP_like"/>
    <property type="match status" value="1"/>
</dbReference>
<dbReference type="RefSeq" id="WP_259862232.1">
    <property type="nucleotide sequence ID" value="NZ_BAAAST010000005.1"/>
</dbReference>
<evidence type="ECO:0000256" key="6">
    <source>
        <dbReference type="SAM" id="SignalP"/>
    </source>
</evidence>
<evidence type="ECO:0000313" key="7">
    <source>
        <dbReference type="EMBL" id="UWP84393.1"/>
    </source>
</evidence>
<evidence type="ECO:0000256" key="5">
    <source>
        <dbReference type="ARBA" id="ARBA00023288"/>
    </source>
</evidence>
<dbReference type="PANTHER" id="PTHR43649">
    <property type="entry name" value="ARABINOSE-BINDING PROTEIN-RELATED"/>
    <property type="match status" value="1"/>
</dbReference>
<proteinExistence type="predicted"/>
<accession>A0ABY5W302</accession>
<evidence type="ECO:0000256" key="4">
    <source>
        <dbReference type="ARBA" id="ARBA00023139"/>
    </source>
</evidence>
<reference evidence="7" key="2">
    <citation type="submission" date="2022-09" db="EMBL/GenBank/DDBJ databases">
        <title>Biosynthetic gene clusters of Dactylosporangioum fulvum.</title>
        <authorList>
            <person name="Caradec T."/>
        </authorList>
    </citation>
    <scope>NUCLEOTIDE SEQUENCE</scope>
    <source>
        <strain evidence="7">NRRL B-16292</strain>
    </source>
</reference>
<dbReference type="PROSITE" id="PS51257">
    <property type="entry name" value="PROKAR_LIPOPROTEIN"/>
    <property type="match status" value="1"/>
</dbReference>
<organism evidence="7 8">
    <name type="scientific">Dactylosporangium fulvum</name>
    <dbReference type="NCBI Taxonomy" id="53359"/>
    <lineage>
        <taxon>Bacteria</taxon>
        <taxon>Bacillati</taxon>
        <taxon>Actinomycetota</taxon>
        <taxon>Actinomycetes</taxon>
        <taxon>Micromonosporales</taxon>
        <taxon>Micromonosporaceae</taxon>
        <taxon>Dactylosporangium</taxon>
    </lineage>
</organism>
<keyword evidence="1" id="KW-1003">Cell membrane</keyword>
<evidence type="ECO:0000256" key="2">
    <source>
        <dbReference type="ARBA" id="ARBA00022729"/>
    </source>
</evidence>
<dbReference type="PANTHER" id="PTHR43649:SF33">
    <property type="entry name" value="POLYGALACTURONAN_RHAMNOGALACTURONAN-BINDING PROTEIN YTCQ"/>
    <property type="match status" value="1"/>
</dbReference>
<protein>
    <submittedName>
        <fullName evidence="7">Sugar ABC transporter substrate-binding protein</fullName>
    </submittedName>
</protein>
<evidence type="ECO:0000256" key="3">
    <source>
        <dbReference type="ARBA" id="ARBA00023136"/>
    </source>
</evidence>
<feature type="signal peptide" evidence="6">
    <location>
        <begin position="1"/>
        <end position="18"/>
    </location>
</feature>
<evidence type="ECO:0000256" key="1">
    <source>
        <dbReference type="ARBA" id="ARBA00022475"/>
    </source>
</evidence>
<feature type="chain" id="PRO_5046054318" evidence="6">
    <location>
        <begin position="19"/>
        <end position="425"/>
    </location>
</feature>
<keyword evidence="2 6" id="KW-0732">Signal</keyword>
<keyword evidence="4" id="KW-0564">Palmitate</keyword>
<dbReference type="EMBL" id="CP073720">
    <property type="protein sequence ID" value="UWP84393.1"/>
    <property type="molecule type" value="Genomic_DNA"/>
</dbReference>
<gene>
    <name evidence="7" type="ORF">Dfulv_09210</name>
</gene>
<name>A0ABY5W302_9ACTN</name>
<keyword evidence="5" id="KW-0449">Lipoprotein</keyword>
<keyword evidence="3" id="KW-0472">Membrane</keyword>
<keyword evidence="8" id="KW-1185">Reference proteome</keyword>
<sequence length="425" mass="44872">MRKKLAAVSAAVALLAGAAGCGGGTDKVNDGPVSLRMTIWSSNEAHLTLFKQIADAYRAEHPNVEAITFDSLPLESYTTTLTTQIAGGKAPDLAWIFENSAPDFVSSGALLPLDETLKKAEGYEYGDLAPAPLKLWQRDGHLYAYPFSNSPFGIFVNKDLVGQAGRESPAKLAADGKWDWTAALDTAAAVNAKTGKAGLVVRDWDYKAWDNLSTIWTGWGAQSWSEDGKTCGFDKPEMVEAMTVLHKAIFTDKALPGPGAGADFFTGEAGMTITQISRAALLKDAKFAWDLLPLPTGPKGSYAVIGQGGVGVLKRSPNAAVAADFLAFLTNPANSAKLAQFFPPPRTSLLNAGTLAKTNPLLTPEQLQRVVVDGIATGVVKPNHTGQAELSQAVRAALDPLWQPGADVPSVLGKVCQTITPLLGK</sequence>
<reference evidence="7" key="1">
    <citation type="submission" date="2021-04" db="EMBL/GenBank/DDBJ databases">
        <authorList>
            <person name="Hartkoorn R.C."/>
            <person name="Beaudoing E."/>
            <person name="Hot D."/>
        </authorList>
    </citation>
    <scope>NUCLEOTIDE SEQUENCE</scope>
    <source>
        <strain evidence="7">NRRL B-16292</strain>
    </source>
</reference>
<dbReference type="Gene3D" id="3.40.190.10">
    <property type="entry name" value="Periplasmic binding protein-like II"/>
    <property type="match status" value="1"/>
</dbReference>
<dbReference type="InterPro" id="IPR050490">
    <property type="entry name" value="Bact_solute-bd_prot1"/>
</dbReference>
<dbReference type="Proteomes" id="UP001059617">
    <property type="component" value="Chromosome"/>
</dbReference>
<evidence type="ECO:0000313" key="8">
    <source>
        <dbReference type="Proteomes" id="UP001059617"/>
    </source>
</evidence>
<dbReference type="Pfam" id="PF01547">
    <property type="entry name" value="SBP_bac_1"/>
    <property type="match status" value="1"/>
</dbReference>